<dbReference type="Proteomes" id="UP000255505">
    <property type="component" value="Plasmid II"/>
</dbReference>
<name>A0A375IS82_9BURK</name>
<keyword evidence="1" id="KW-0614">Plasmid</keyword>
<evidence type="ECO:0000313" key="2">
    <source>
        <dbReference type="Proteomes" id="UP000255505"/>
    </source>
</evidence>
<evidence type="ECO:0000313" key="1">
    <source>
        <dbReference type="EMBL" id="SPK76075.1"/>
    </source>
</evidence>
<reference evidence="1 2" key="1">
    <citation type="submission" date="2018-01" db="EMBL/GenBank/DDBJ databases">
        <authorList>
            <person name="Gaut B.S."/>
            <person name="Morton B.R."/>
            <person name="Clegg M.T."/>
            <person name="Duvall M.R."/>
        </authorList>
    </citation>
    <scope>NUCLEOTIDE SEQUENCE [LARGE SCALE GENOMIC DNA]</scope>
    <source>
        <strain evidence="1">Cupriavidus taiwanensis LMG 19425</strain>
        <plasmid evidence="2">Plasmid ii</plasmid>
    </source>
</reference>
<proteinExistence type="predicted"/>
<geneLocation type="plasmid" evidence="1">
    <name>II</name>
</geneLocation>
<sequence length="59" mass="6593">MYYDVSPILRSLGIGVRRVRPAASSVIFKSSNQDATSFIKKNANPPGLAFCFRPYQNQN</sequence>
<gene>
    <name evidence="1" type="ORF">CT19425_MP70235</name>
</gene>
<dbReference type="AlphaFoldDB" id="A0A375IS82"/>
<organism evidence="1 2">
    <name type="scientific">Cupriavidus taiwanensis</name>
    <dbReference type="NCBI Taxonomy" id="164546"/>
    <lineage>
        <taxon>Bacteria</taxon>
        <taxon>Pseudomonadati</taxon>
        <taxon>Pseudomonadota</taxon>
        <taxon>Betaproteobacteria</taxon>
        <taxon>Burkholderiales</taxon>
        <taxon>Burkholderiaceae</taxon>
        <taxon>Cupriavidus</taxon>
    </lineage>
</organism>
<dbReference type="EMBL" id="LT991977">
    <property type="protein sequence ID" value="SPK76075.1"/>
    <property type="molecule type" value="Genomic_DNA"/>
</dbReference>
<protein>
    <submittedName>
        <fullName evidence="1">Uncharacterized protein</fullName>
    </submittedName>
</protein>
<accession>A0A375IS82</accession>